<dbReference type="InterPro" id="IPR029058">
    <property type="entry name" value="AB_hydrolase_fold"/>
</dbReference>
<keyword evidence="3" id="KW-1185">Reference proteome</keyword>
<dbReference type="Gene3D" id="3.40.50.1820">
    <property type="entry name" value="alpha/beta hydrolase"/>
    <property type="match status" value="1"/>
</dbReference>
<feature type="domain" description="AB hydrolase-1" evidence="1">
    <location>
        <begin position="64"/>
        <end position="287"/>
    </location>
</feature>
<evidence type="ECO:0000313" key="2">
    <source>
        <dbReference type="EMBL" id="CDO60210.1"/>
    </source>
</evidence>
<dbReference type="Proteomes" id="UP000032160">
    <property type="component" value="Chromosome I"/>
</dbReference>
<dbReference type="PANTHER" id="PTHR43798:SF33">
    <property type="entry name" value="HYDROLASE, PUTATIVE (AFU_ORTHOLOGUE AFUA_2G14860)-RELATED"/>
    <property type="match status" value="1"/>
</dbReference>
<dbReference type="KEGG" id="pect:BN1012_Phect1997"/>
<name>X5MMA6_9HYPH</name>
<dbReference type="InterPro" id="IPR000073">
    <property type="entry name" value="AB_hydrolase_1"/>
</dbReference>
<dbReference type="PANTHER" id="PTHR43798">
    <property type="entry name" value="MONOACYLGLYCEROL LIPASE"/>
    <property type="match status" value="1"/>
</dbReference>
<sequence>MRIFWIALICLTVALIAAFVSGRFMMAARETVERAEAPLGPDARFVETRSGRIHMLDRGSGPVVLLIHGTGRSIADWQEGLVDLLAETHRVIAMDYYGHGLSDRNHGLSYGHVLWTRQVVDLLDALEIDRVIIVGHSVGGVIVSRVAADYPERVSHVVTIGTGMAMDPVQIVPMIPGAGEIVLGRTEIFGDTFSDAHRQRLAAAYAIKGTRAALLTYIRRQYTIDGVRLLYGVYEEIQAPVLHVSGSEDASIPNEAARRLSERTGGKFVTVEGIGHDVHIEAPEKLAGEIRQFVQENPS</sequence>
<dbReference type="HOGENOM" id="CLU_020336_50_1_5"/>
<accession>X5MMA6</accession>
<reference evidence="2 3" key="1">
    <citation type="journal article" date="2014" name="Front. Genet.">
        <title>Genome and metabolic network of "Candidatus Phaeomarinobacter ectocarpi" Ec32, a new candidate genus of Alphaproteobacteria frequently associated with brown algae.</title>
        <authorList>
            <person name="Dittami S.M."/>
            <person name="Barbeyron T."/>
            <person name="Boyen C."/>
            <person name="Cambefort J."/>
            <person name="Collet G."/>
            <person name="Delage L."/>
            <person name="Gobet A."/>
            <person name="Groisillier A."/>
            <person name="Leblanc C."/>
            <person name="Michel G."/>
            <person name="Scornet D."/>
            <person name="Siegel A."/>
            <person name="Tapia J.E."/>
            <person name="Tonon T."/>
        </authorList>
    </citation>
    <scope>NUCLEOTIDE SEQUENCE [LARGE SCALE GENOMIC DNA]</scope>
    <source>
        <strain evidence="2 3">Ec32</strain>
    </source>
</reference>
<dbReference type="Pfam" id="PF12697">
    <property type="entry name" value="Abhydrolase_6"/>
    <property type="match status" value="1"/>
</dbReference>
<dbReference type="AlphaFoldDB" id="X5MMA6"/>
<dbReference type="SUPFAM" id="SSF53474">
    <property type="entry name" value="alpha/beta-Hydrolases"/>
    <property type="match status" value="1"/>
</dbReference>
<gene>
    <name evidence="2" type="ORF">BN1012_Phect1997</name>
</gene>
<dbReference type="GO" id="GO:0016020">
    <property type="term" value="C:membrane"/>
    <property type="evidence" value="ECO:0007669"/>
    <property type="project" value="TreeGrafter"/>
</dbReference>
<dbReference type="GO" id="GO:0046464">
    <property type="term" value="P:acylglycerol catabolic process"/>
    <property type="evidence" value="ECO:0007669"/>
    <property type="project" value="TreeGrafter"/>
</dbReference>
<dbReference type="GO" id="GO:0047372">
    <property type="term" value="F:monoacylglycerol lipase activity"/>
    <property type="evidence" value="ECO:0007669"/>
    <property type="project" value="TreeGrafter"/>
</dbReference>
<dbReference type="STRING" id="1458461.BN1012_Phect1997"/>
<keyword evidence="2" id="KW-0378">Hydrolase</keyword>
<dbReference type="InterPro" id="IPR050266">
    <property type="entry name" value="AB_hydrolase_sf"/>
</dbReference>
<evidence type="ECO:0000313" key="3">
    <source>
        <dbReference type="Proteomes" id="UP000032160"/>
    </source>
</evidence>
<dbReference type="PRINTS" id="PR00111">
    <property type="entry name" value="ABHYDROLASE"/>
</dbReference>
<dbReference type="EMBL" id="HG966617">
    <property type="protein sequence ID" value="CDO60210.1"/>
    <property type="molecule type" value="Genomic_DNA"/>
</dbReference>
<organism evidence="2 3">
    <name type="scientific">Candidatus Phaeomarinibacter ectocarpi</name>
    <dbReference type="NCBI Taxonomy" id="1458461"/>
    <lineage>
        <taxon>Bacteria</taxon>
        <taxon>Pseudomonadati</taxon>
        <taxon>Pseudomonadota</taxon>
        <taxon>Alphaproteobacteria</taxon>
        <taxon>Hyphomicrobiales</taxon>
        <taxon>Parvibaculaceae</taxon>
        <taxon>Candidatus Phaeomarinibacter</taxon>
    </lineage>
</organism>
<protein>
    <submittedName>
        <fullName evidence="2">Hydrolase, alpha/beta fold family</fullName>
    </submittedName>
</protein>
<evidence type="ECO:0000259" key="1">
    <source>
        <dbReference type="Pfam" id="PF12697"/>
    </source>
</evidence>
<proteinExistence type="predicted"/>